<evidence type="ECO:0000313" key="2">
    <source>
        <dbReference type="Proteomes" id="UP001160148"/>
    </source>
</evidence>
<accession>A0AAV0XPS0</accession>
<organism evidence="1 2">
    <name type="scientific">Macrosiphum euphorbiae</name>
    <name type="common">potato aphid</name>
    <dbReference type="NCBI Taxonomy" id="13131"/>
    <lineage>
        <taxon>Eukaryota</taxon>
        <taxon>Metazoa</taxon>
        <taxon>Ecdysozoa</taxon>
        <taxon>Arthropoda</taxon>
        <taxon>Hexapoda</taxon>
        <taxon>Insecta</taxon>
        <taxon>Pterygota</taxon>
        <taxon>Neoptera</taxon>
        <taxon>Paraneoptera</taxon>
        <taxon>Hemiptera</taxon>
        <taxon>Sternorrhyncha</taxon>
        <taxon>Aphidomorpha</taxon>
        <taxon>Aphidoidea</taxon>
        <taxon>Aphididae</taxon>
        <taxon>Macrosiphini</taxon>
        <taxon>Macrosiphum</taxon>
    </lineage>
</organism>
<sequence>MKALETLGQKPKEWGPLFLTILLLKLNNETLKEWEIKSVKDKIPSFTELIQFIEDRFQISESIESSKYINSESAAKEKGLTKFSKNNKYKAATSSTAFTSTVTADMRVISRKQ</sequence>
<name>A0AAV0XPS0_9HEMI</name>
<protein>
    <submittedName>
        <fullName evidence="1">Uncharacterized protein</fullName>
    </submittedName>
</protein>
<reference evidence="1 2" key="1">
    <citation type="submission" date="2023-01" db="EMBL/GenBank/DDBJ databases">
        <authorList>
            <person name="Whitehead M."/>
        </authorList>
    </citation>
    <scope>NUCLEOTIDE SEQUENCE [LARGE SCALE GENOMIC DNA]</scope>
</reference>
<gene>
    <name evidence="1" type="ORF">MEUPH1_LOCUS24730</name>
</gene>
<proteinExistence type="predicted"/>
<keyword evidence="2" id="KW-1185">Reference proteome</keyword>
<comment type="caution">
    <text evidence="1">The sequence shown here is derived from an EMBL/GenBank/DDBJ whole genome shotgun (WGS) entry which is preliminary data.</text>
</comment>
<dbReference type="Proteomes" id="UP001160148">
    <property type="component" value="Unassembled WGS sequence"/>
</dbReference>
<dbReference type="AlphaFoldDB" id="A0AAV0XPS0"/>
<evidence type="ECO:0000313" key="1">
    <source>
        <dbReference type="EMBL" id="CAI6370624.1"/>
    </source>
</evidence>
<dbReference type="EMBL" id="CARXXK010000449">
    <property type="protein sequence ID" value="CAI6370624.1"/>
    <property type="molecule type" value="Genomic_DNA"/>
</dbReference>